<dbReference type="SMART" id="SM01065">
    <property type="entry name" value="CBM_2"/>
    <property type="match status" value="1"/>
</dbReference>
<reference evidence="3 4" key="1">
    <citation type="journal article" date="2021" name="Nat. Plants">
        <title>The Taxus genome provides insights into paclitaxel biosynthesis.</title>
        <authorList>
            <person name="Xiong X."/>
            <person name="Gou J."/>
            <person name="Liao Q."/>
            <person name="Li Y."/>
            <person name="Zhou Q."/>
            <person name="Bi G."/>
            <person name="Li C."/>
            <person name="Du R."/>
            <person name="Wang X."/>
            <person name="Sun T."/>
            <person name="Guo L."/>
            <person name="Liang H."/>
            <person name="Lu P."/>
            <person name="Wu Y."/>
            <person name="Zhang Z."/>
            <person name="Ro D.K."/>
            <person name="Shang Y."/>
            <person name="Huang S."/>
            <person name="Yan J."/>
        </authorList>
    </citation>
    <scope>NUCLEOTIDE SEQUENCE [LARGE SCALE GENOMIC DNA]</scope>
    <source>
        <strain evidence="3">Ta-2019</strain>
    </source>
</reference>
<dbReference type="AlphaFoldDB" id="A0AA38L860"/>
<dbReference type="GO" id="GO:0016020">
    <property type="term" value="C:membrane"/>
    <property type="evidence" value="ECO:0007669"/>
    <property type="project" value="TreeGrafter"/>
</dbReference>
<organism evidence="3 4">
    <name type="scientific">Taxus chinensis</name>
    <name type="common">Chinese yew</name>
    <name type="synonym">Taxus wallichiana var. chinensis</name>
    <dbReference type="NCBI Taxonomy" id="29808"/>
    <lineage>
        <taxon>Eukaryota</taxon>
        <taxon>Viridiplantae</taxon>
        <taxon>Streptophyta</taxon>
        <taxon>Embryophyta</taxon>
        <taxon>Tracheophyta</taxon>
        <taxon>Spermatophyta</taxon>
        <taxon>Pinopsida</taxon>
        <taxon>Pinidae</taxon>
        <taxon>Conifers II</taxon>
        <taxon>Cupressales</taxon>
        <taxon>Taxaceae</taxon>
        <taxon>Taxus</taxon>
    </lineage>
</organism>
<dbReference type="FunFam" id="2.60.40.10:FF:000552">
    <property type="entry name" value="Related to glucoamylase"/>
    <property type="match status" value="1"/>
</dbReference>
<gene>
    <name evidence="3" type="ORF">KI387_026007</name>
</gene>
<dbReference type="CDD" id="cd05467">
    <property type="entry name" value="CBM20"/>
    <property type="match status" value="1"/>
</dbReference>
<dbReference type="InterPro" id="IPR013783">
    <property type="entry name" value="Ig-like_fold"/>
</dbReference>
<dbReference type="SUPFAM" id="SSF49452">
    <property type="entry name" value="Starch-binding domain-like"/>
    <property type="match status" value="1"/>
</dbReference>
<dbReference type="Pfam" id="PF00686">
    <property type="entry name" value="CBM_20"/>
    <property type="match status" value="1"/>
</dbReference>
<keyword evidence="4" id="KW-1185">Reference proteome</keyword>
<evidence type="ECO:0000313" key="4">
    <source>
        <dbReference type="Proteomes" id="UP000824469"/>
    </source>
</evidence>
<dbReference type="InterPro" id="IPR002044">
    <property type="entry name" value="CBM20"/>
</dbReference>
<sequence length="431" mass="47001">MSWIASKVECRAELELGWQAELDGDLSWMDERVDMVSSMRWVAKLVGDLVDPLGVGACRLVNNPLRHYPSLYHIDVSHVDVRMQTASVEGKLPVMVYFHSGGFYALSTTDVAYDTVLLQSLVARGVRIPQLNNLVKSSDNFGVDKGAKAGKVFLNLAEGSSACLRSLPYGAAVNNNRRSWKVPVSTQDEINSDDVVTHIIPDDSKSSHEEQGPPLVDVKFVLQKKCKFGQQFSVVGEDPLLGTWDPKASLPLEWSEGDIWTTEVNVPVGKHIEYKFILRGKRGELLWQPGPNQVFDTLETVPSMVVSSPWEEEEVIISRTGYEDKTEITEQGIKDENSDANLGETIEAVTIDGIKDEISLNAASGEGAIAIEAVDVGSDAPNGAFGVSIKNTEDNTKGEYSIMGVYGTPDALGPSNVKQKERGAASPSETM</sequence>
<dbReference type="Proteomes" id="UP000824469">
    <property type="component" value="Unassembled WGS sequence"/>
</dbReference>
<dbReference type="PANTHER" id="PTHR15048:SF0">
    <property type="entry name" value="STARCH-BINDING DOMAIN-CONTAINING PROTEIN 1"/>
    <property type="match status" value="1"/>
</dbReference>
<name>A0AA38L860_TAXCH</name>
<dbReference type="SUPFAM" id="SSF53474">
    <property type="entry name" value="alpha/beta-Hydrolases"/>
    <property type="match status" value="1"/>
</dbReference>
<evidence type="ECO:0000313" key="3">
    <source>
        <dbReference type="EMBL" id="KAH9310972.1"/>
    </source>
</evidence>
<evidence type="ECO:0000259" key="2">
    <source>
        <dbReference type="PROSITE" id="PS51166"/>
    </source>
</evidence>
<dbReference type="EMBL" id="JAHRHJ020000006">
    <property type="protein sequence ID" value="KAH9310972.1"/>
    <property type="molecule type" value="Genomic_DNA"/>
</dbReference>
<evidence type="ECO:0000256" key="1">
    <source>
        <dbReference type="SAM" id="MobiDB-lite"/>
    </source>
</evidence>
<proteinExistence type="predicted"/>
<comment type="caution">
    <text evidence="3">The sequence shown here is derived from an EMBL/GenBank/DDBJ whole genome shotgun (WGS) entry which is preliminary data.</text>
</comment>
<dbReference type="PROSITE" id="PS51166">
    <property type="entry name" value="CBM20"/>
    <property type="match status" value="1"/>
</dbReference>
<dbReference type="InterPro" id="IPR013784">
    <property type="entry name" value="Carb-bd-like_fold"/>
</dbReference>
<dbReference type="PANTHER" id="PTHR15048">
    <property type="entry name" value="STARCH-BINDING DOMAIN-CONTAINING PROTEIN 1"/>
    <property type="match status" value="1"/>
</dbReference>
<dbReference type="GO" id="GO:2001070">
    <property type="term" value="F:starch binding"/>
    <property type="evidence" value="ECO:0007669"/>
    <property type="project" value="InterPro"/>
</dbReference>
<dbReference type="Gene3D" id="2.60.40.10">
    <property type="entry name" value="Immunoglobulins"/>
    <property type="match status" value="1"/>
</dbReference>
<feature type="domain" description="CBM20" evidence="2">
    <location>
        <begin position="210"/>
        <end position="312"/>
    </location>
</feature>
<feature type="region of interest" description="Disordered" evidence="1">
    <location>
        <begin position="408"/>
        <end position="431"/>
    </location>
</feature>
<dbReference type="OMA" id="IASKVEC"/>
<dbReference type="InterPro" id="IPR029058">
    <property type="entry name" value="AB_hydrolase_fold"/>
</dbReference>
<accession>A0AA38L860</accession>
<protein>
    <recommendedName>
        <fullName evidence="2">CBM20 domain-containing protein</fullName>
    </recommendedName>
</protein>